<dbReference type="PATRIC" id="fig|69014.16.peg.502"/>
<reference evidence="7 8" key="1">
    <citation type="journal article" date="2005" name="Genome Res.">
        <title>Complete genome sequence of the hyperthermophilic archaeon Thermococcus kodakaraensis KOD1 and comparison with Pyrococcus genomes.</title>
        <authorList>
            <person name="Fukui T."/>
            <person name="Atomi H."/>
            <person name="Kanai T."/>
            <person name="Matsumi R."/>
            <person name="Fujiwara S."/>
            <person name="Imanaka T."/>
        </authorList>
    </citation>
    <scope>NUCLEOTIDE SEQUENCE [LARGE SCALE GENOMIC DNA]</scope>
    <source>
        <strain evidence="8">ATCC BAA-918 / JCM 12380 / KOD1</strain>
    </source>
</reference>
<name>Q5JD86_THEKO</name>
<sequence length="235" mass="27570">MEYIGFTYVSNFVSERVEEALFEAYNDVNRLLEEWRLPIRLVYLDKLILEPGYLITLETPEGKVRLFPLDVLVDFMDYRLKVELEKNDGLNMNKIFGITSFPLASRDKYFGFYEKFLGFQTERLGRRVMLLSMRPFESDSMRMALKILDNPLADDDLRSLAERVLSRELPAFKTRLIKGMLHEIGHSFGLEHCPNDCVMNPPQTLEEWDSRFLGYCDSCRRKLERNLLADTKGKD</sequence>
<dbReference type="RefSeq" id="WP_011249467.1">
    <property type="nucleotide sequence ID" value="NC_006624.1"/>
</dbReference>
<dbReference type="Pfam" id="PF07998">
    <property type="entry name" value="Peptidase_M54"/>
    <property type="match status" value="2"/>
</dbReference>
<evidence type="ECO:0000256" key="4">
    <source>
        <dbReference type="ARBA" id="ARBA00022801"/>
    </source>
</evidence>
<dbReference type="InParanoid" id="Q5JD86"/>
<dbReference type="InterPro" id="IPR012962">
    <property type="entry name" value="Pept_M54_archaemetzincn"/>
</dbReference>
<proteinExistence type="predicted"/>
<evidence type="ECO:0000256" key="3">
    <source>
        <dbReference type="ARBA" id="ARBA00022723"/>
    </source>
</evidence>
<evidence type="ECO:0000256" key="5">
    <source>
        <dbReference type="ARBA" id="ARBA00022833"/>
    </source>
</evidence>
<evidence type="ECO:0000256" key="6">
    <source>
        <dbReference type="ARBA" id="ARBA00023049"/>
    </source>
</evidence>
<dbReference type="Proteomes" id="UP000000536">
    <property type="component" value="Chromosome"/>
</dbReference>
<dbReference type="PhylomeDB" id="Q5JD86"/>
<organism evidence="7 8">
    <name type="scientific">Thermococcus kodakarensis (strain ATCC BAA-918 / JCM 12380 / KOD1)</name>
    <name type="common">Pyrococcus kodakaraensis (strain KOD1)</name>
    <dbReference type="NCBI Taxonomy" id="69014"/>
    <lineage>
        <taxon>Archaea</taxon>
        <taxon>Methanobacteriati</taxon>
        <taxon>Methanobacteriota</taxon>
        <taxon>Thermococci</taxon>
        <taxon>Thermococcales</taxon>
        <taxon>Thermococcaceae</taxon>
        <taxon>Thermococcus</taxon>
    </lineage>
</organism>
<dbReference type="InterPro" id="IPR024079">
    <property type="entry name" value="MetalloPept_cat_dom_sf"/>
</dbReference>
<dbReference type="eggNOG" id="arCOG00458">
    <property type="taxonomic scope" value="Archaea"/>
</dbReference>
<keyword evidence="6" id="KW-0482">Metalloprotease</keyword>
<dbReference type="HOGENOM" id="CLU_072985_0_0_2"/>
<protein>
    <submittedName>
        <fullName evidence="7">Predicted zinc-dependent protease</fullName>
    </submittedName>
</protein>
<evidence type="ECO:0000313" key="8">
    <source>
        <dbReference type="Proteomes" id="UP000000536"/>
    </source>
</evidence>
<dbReference type="OrthoDB" id="50281at2157"/>
<dbReference type="STRING" id="69014.TK0512"/>
<dbReference type="KEGG" id="tko:TK0512"/>
<evidence type="ECO:0000256" key="2">
    <source>
        <dbReference type="ARBA" id="ARBA00022670"/>
    </source>
</evidence>
<dbReference type="AlphaFoldDB" id="Q5JD86"/>
<dbReference type="GeneID" id="78447025"/>
<keyword evidence="4" id="KW-0378">Hydrolase</keyword>
<dbReference type="GO" id="GO:0046872">
    <property type="term" value="F:metal ion binding"/>
    <property type="evidence" value="ECO:0007669"/>
    <property type="project" value="UniProtKB-KW"/>
</dbReference>
<evidence type="ECO:0000313" key="7">
    <source>
        <dbReference type="EMBL" id="BAD84701.1"/>
    </source>
</evidence>
<dbReference type="GO" id="GO:0008237">
    <property type="term" value="F:metallopeptidase activity"/>
    <property type="evidence" value="ECO:0007669"/>
    <property type="project" value="UniProtKB-KW"/>
</dbReference>
<dbReference type="CDD" id="cd11375">
    <property type="entry name" value="Peptidase_M54"/>
    <property type="match status" value="1"/>
</dbReference>
<keyword evidence="8" id="KW-1185">Reference proteome</keyword>
<dbReference type="PANTHER" id="PTHR15910:SF1">
    <property type="entry name" value="ARCHAEMETZINCIN-2"/>
    <property type="match status" value="1"/>
</dbReference>
<keyword evidence="2 7" id="KW-0645">Protease</keyword>
<evidence type="ECO:0000256" key="1">
    <source>
        <dbReference type="ARBA" id="ARBA00001947"/>
    </source>
</evidence>
<dbReference type="PANTHER" id="PTHR15910">
    <property type="entry name" value="ARCHAEMETZINCIN"/>
    <property type="match status" value="1"/>
</dbReference>
<dbReference type="Gene3D" id="3.40.390.10">
    <property type="entry name" value="Collagenase (Catalytic Domain)"/>
    <property type="match status" value="1"/>
</dbReference>
<keyword evidence="5" id="KW-0862">Zinc</keyword>
<dbReference type="EMBL" id="AP006878">
    <property type="protein sequence ID" value="BAD84701.1"/>
    <property type="molecule type" value="Genomic_DNA"/>
</dbReference>
<gene>
    <name evidence="7" type="ordered locus">TK0512</name>
</gene>
<keyword evidence="3" id="KW-0479">Metal-binding</keyword>
<comment type="cofactor">
    <cofactor evidence="1">
        <name>Zn(2+)</name>
        <dbReference type="ChEBI" id="CHEBI:29105"/>
    </cofactor>
</comment>
<dbReference type="SUPFAM" id="SSF55486">
    <property type="entry name" value="Metalloproteases ('zincins'), catalytic domain"/>
    <property type="match status" value="1"/>
</dbReference>
<dbReference type="EnsemblBacteria" id="BAD84701">
    <property type="protein sequence ID" value="BAD84701"/>
    <property type="gene ID" value="TK0512"/>
</dbReference>
<accession>Q5JD86</accession>
<dbReference type="GO" id="GO:0006508">
    <property type="term" value="P:proteolysis"/>
    <property type="evidence" value="ECO:0007669"/>
    <property type="project" value="UniProtKB-KW"/>
</dbReference>